<evidence type="ECO:0000259" key="1">
    <source>
        <dbReference type="Pfam" id="PF08241"/>
    </source>
</evidence>
<dbReference type="PANTHER" id="PTHR43591:SF24">
    <property type="entry name" value="2-METHOXY-6-POLYPRENYL-1,4-BENZOQUINOL METHYLASE, MITOCHONDRIAL"/>
    <property type="match status" value="1"/>
</dbReference>
<dbReference type="InterPro" id="IPR029063">
    <property type="entry name" value="SAM-dependent_MTases_sf"/>
</dbReference>
<dbReference type="SUPFAM" id="SSF53335">
    <property type="entry name" value="S-adenosyl-L-methionine-dependent methyltransferases"/>
    <property type="match status" value="1"/>
</dbReference>
<proteinExistence type="predicted"/>
<dbReference type="GO" id="GO:0032259">
    <property type="term" value="P:methylation"/>
    <property type="evidence" value="ECO:0007669"/>
    <property type="project" value="UniProtKB-KW"/>
</dbReference>
<dbReference type="AlphaFoldDB" id="A0AAI8SSP4"/>
<dbReference type="CDD" id="cd02440">
    <property type="entry name" value="AdoMet_MTases"/>
    <property type="match status" value="1"/>
</dbReference>
<feature type="domain" description="Methyltransferase type 11" evidence="1">
    <location>
        <begin position="104"/>
        <end position="199"/>
    </location>
</feature>
<dbReference type="PANTHER" id="PTHR43591">
    <property type="entry name" value="METHYLTRANSFERASE"/>
    <property type="match status" value="1"/>
</dbReference>
<dbReference type="Proteomes" id="UP000327362">
    <property type="component" value="Chromosome"/>
</dbReference>
<keyword evidence="2" id="KW-0808">Transferase</keyword>
<dbReference type="Gene3D" id="3.40.50.150">
    <property type="entry name" value="Vaccinia Virus protein VP39"/>
    <property type="match status" value="1"/>
</dbReference>
<keyword evidence="2" id="KW-0489">Methyltransferase</keyword>
<evidence type="ECO:0000313" key="2">
    <source>
        <dbReference type="EMBL" id="BBN50649.1"/>
    </source>
</evidence>
<name>A0AAI8SSP4_MYCAV</name>
<dbReference type="Pfam" id="PF08241">
    <property type="entry name" value="Methyltransf_11"/>
    <property type="match status" value="1"/>
</dbReference>
<dbReference type="EMBL" id="AP020326">
    <property type="protein sequence ID" value="BBN50649.1"/>
    <property type="molecule type" value="Genomic_DNA"/>
</dbReference>
<evidence type="ECO:0000313" key="3">
    <source>
        <dbReference type="Proteomes" id="UP000327362"/>
    </source>
</evidence>
<sequence>MESSKELGMTDVHTSLPPALRRALDLLIDPPADPDVSKGYLDLLGGAADEDAGVPRNTGPIQAAWASPIGSLLYDNAQALSRRWISAWQLPLEWLQIPRGGVALDVGSGPGNVTASLARAAGPDGLALGIDISEPMLARAVRNEAGPQVGFIKADAQRLPLRDNTVDAAVSTAVLQLVPNPQAALVEIARVLRPGGRLAVMVPTAGRLARYWRLLPNVGAHAFDDDEIGDILEENGFASVRVKNFGTFQWVRAKLS</sequence>
<accession>A0AAI8SSP4</accession>
<dbReference type="InterPro" id="IPR013216">
    <property type="entry name" value="Methyltransf_11"/>
</dbReference>
<dbReference type="GO" id="GO:0008757">
    <property type="term" value="F:S-adenosylmethionine-dependent methyltransferase activity"/>
    <property type="evidence" value="ECO:0007669"/>
    <property type="project" value="InterPro"/>
</dbReference>
<gene>
    <name evidence="2" type="ORF">JPH1_51240</name>
</gene>
<organism evidence="2 3">
    <name type="scientific">Mycobacterium avium subsp. hominissuis</name>
    <dbReference type="NCBI Taxonomy" id="439334"/>
    <lineage>
        <taxon>Bacteria</taxon>
        <taxon>Bacillati</taxon>
        <taxon>Actinomycetota</taxon>
        <taxon>Actinomycetes</taxon>
        <taxon>Mycobacteriales</taxon>
        <taxon>Mycobacteriaceae</taxon>
        <taxon>Mycobacterium</taxon>
        <taxon>Mycobacterium avium complex (MAC)</taxon>
    </lineage>
</organism>
<protein>
    <submittedName>
        <fullName evidence="2">Methyltransferase</fullName>
    </submittedName>
</protein>
<reference evidence="2 3" key="1">
    <citation type="submission" date="2019-09" db="EMBL/GenBank/DDBJ databases">
        <title>Complete genome sequence of Mycobacterium avium subsp. hominissuis strain JP-H-1.</title>
        <authorList>
            <person name="Kinoshita Y."/>
            <person name="Niwa H."/>
            <person name="Uchida-Fujii E."/>
            <person name="Nukada T."/>
        </authorList>
    </citation>
    <scope>NUCLEOTIDE SEQUENCE [LARGE SCALE GENOMIC DNA]</scope>
    <source>
        <strain evidence="2 3">JP-H-1</strain>
    </source>
</reference>